<name>A0A1A8X600_PLAOA</name>
<reference evidence="4" key="1">
    <citation type="submission" date="2016-05" db="EMBL/GenBank/DDBJ databases">
        <authorList>
            <person name="Naeem Raeece"/>
        </authorList>
    </citation>
    <scope>NUCLEOTIDE SEQUENCE [LARGE SCALE GENOMIC DNA]</scope>
</reference>
<organism evidence="3 4">
    <name type="scientific">Plasmodium ovale curtisi</name>
    <dbReference type="NCBI Taxonomy" id="864141"/>
    <lineage>
        <taxon>Eukaryota</taxon>
        <taxon>Sar</taxon>
        <taxon>Alveolata</taxon>
        <taxon>Apicomplexa</taxon>
        <taxon>Aconoidasida</taxon>
        <taxon>Haemosporida</taxon>
        <taxon>Plasmodiidae</taxon>
        <taxon>Plasmodium</taxon>
        <taxon>Plasmodium (Plasmodium)</taxon>
    </lineage>
</organism>
<dbReference type="AlphaFoldDB" id="A0A1A8X600"/>
<evidence type="ECO:0008006" key="5">
    <source>
        <dbReference type="Google" id="ProtNLM"/>
    </source>
</evidence>
<accession>A0A1A8X600</accession>
<keyword evidence="2" id="KW-0472">Membrane</keyword>
<sequence length="300" mass="34664">MKVSNKKSNQFPTKHKKHIAQVVHGKSSTLFVNDHDTEDTKELTKCNNNGIIHNLRTHTFKLPLNIYYSNALSKFSILVVLYQVLIFHLAAETEQSSSLSSEKCNKVRGEANESDQSSVFSWKIVKALAEEAQCLFNEHVMCLFRGDISKDCIYSFLRFITIVGGVLLFIGAIFTLLYRYGLCCCKPPSAKKKEEEDDVRKEFEQMQMQMQMQQEQLLRALMTGGPTQEGDDEDDEESEEEEEEEEEEEKDEYNKKKKDKHKKREKNEDNEKQKSSMRTYNTGKTNSTNANIHIGYNRTT</sequence>
<proteinExistence type="predicted"/>
<feature type="compositionally biased region" description="Basic residues" evidence="1">
    <location>
        <begin position="255"/>
        <end position="264"/>
    </location>
</feature>
<feature type="compositionally biased region" description="Polar residues" evidence="1">
    <location>
        <begin position="276"/>
        <end position="300"/>
    </location>
</feature>
<keyword evidence="2" id="KW-1133">Transmembrane helix</keyword>
<dbReference type="Proteomes" id="UP000078546">
    <property type="component" value="Unassembled WGS sequence"/>
</dbReference>
<evidence type="ECO:0000256" key="2">
    <source>
        <dbReference type="SAM" id="Phobius"/>
    </source>
</evidence>
<evidence type="ECO:0000256" key="1">
    <source>
        <dbReference type="SAM" id="MobiDB-lite"/>
    </source>
</evidence>
<feature type="region of interest" description="Disordered" evidence="1">
    <location>
        <begin position="224"/>
        <end position="300"/>
    </location>
</feature>
<gene>
    <name evidence="3" type="ORF">POVCU1_061700</name>
</gene>
<feature type="compositionally biased region" description="Acidic residues" evidence="1">
    <location>
        <begin position="229"/>
        <end position="251"/>
    </location>
</feature>
<evidence type="ECO:0000313" key="4">
    <source>
        <dbReference type="Proteomes" id="UP000078546"/>
    </source>
</evidence>
<feature type="transmembrane region" description="Helical" evidence="2">
    <location>
        <begin position="71"/>
        <end position="91"/>
    </location>
</feature>
<dbReference type="EMBL" id="FLQV01002068">
    <property type="protein sequence ID" value="SBT00686.1"/>
    <property type="molecule type" value="Genomic_DNA"/>
</dbReference>
<feature type="compositionally biased region" description="Basic and acidic residues" evidence="1">
    <location>
        <begin position="265"/>
        <end position="274"/>
    </location>
</feature>
<keyword evidence="2" id="KW-0812">Transmembrane</keyword>
<feature type="transmembrane region" description="Helical" evidence="2">
    <location>
        <begin position="156"/>
        <end position="178"/>
    </location>
</feature>
<protein>
    <recommendedName>
        <fullName evidence="5">PIR Superfamily Protein</fullName>
    </recommendedName>
</protein>
<evidence type="ECO:0000313" key="3">
    <source>
        <dbReference type="EMBL" id="SBT00686.1"/>
    </source>
</evidence>